<evidence type="ECO:0000256" key="3">
    <source>
        <dbReference type="ARBA" id="ARBA00010701"/>
    </source>
</evidence>
<keyword evidence="5" id="KW-0964">Secreted</keyword>
<keyword evidence="12" id="KW-1185">Reference proteome</keyword>
<comment type="caution">
    <text evidence="11">The sequence shown here is derived from an EMBL/GenBank/DDBJ whole genome shotgun (WGS) entry which is preliminary data.</text>
</comment>
<dbReference type="PRINTS" id="PR00821">
    <property type="entry name" value="TAGLIPASE"/>
</dbReference>
<reference evidence="11 12" key="1">
    <citation type="submission" date="2020-08" db="EMBL/GenBank/DDBJ databases">
        <title>Aphidius gifuensis genome sequencing and assembly.</title>
        <authorList>
            <person name="Du Z."/>
        </authorList>
    </citation>
    <scope>NUCLEOTIDE SEQUENCE [LARGE SCALE GENOMIC DNA]</scope>
    <source>
        <strain evidence="11">YNYX2018</strain>
        <tissue evidence="11">Adults</tissue>
    </source>
</reference>
<evidence type="ECO:0000256" key="1">
    <source>
        <dbReference type="ARBA" id="ARBA00000111"/>
    </source>
</evidence>
<evidence type="ECO:0000256" key="2">
    <source>
        <dbReference type="ARBA" id="ARBA00004613"/>
    </source>
</evidence>
<dbReference type="EMBL" id="JACMRX010000003">
    <property type="protein sequence ID" value="KAF7993920.1"/>
    <property type="molecule type" value="Genomic_DNA"/>
</dbReference>
<proteinExistence type="inferred from homology"/>
<dbReference type="GO" id="GO:0017171">
    <property type="term" value="F:serine hydrolase activity"/>
    <property type="evidence" value="ECO:0007669"/>
    <property type="project" value="TreeGrafter"/>
</dbReference>
<sequence>MAVSNVFFNLVFVWIVFKFDSVSSIHGLIPRVINPTLCNRIAKELRIHGKKEEPNIPSKLSMKIYTGNTIARSTVINIPMTEPEEIFHYIDHEKPLVIYIHGFREHPSNESIRTVVGAHLERGTDNIFLLDWSKLAFDPYLTVITRLKEIAKIFAYTFDTLVDLGLDLDNFHLVGHSLGAQISGFFGRFSNYTIPRITGLDPAFPGFYHFGAEHIDADSATFVDILHTDGGFYGALENTGTADFYDLCNHWMSWRYYAESVKNNFAFIAVKCSSHIMYTMGKCRKNHQVFFGYGTPRNSRGSYYFKTSAKSPYGNKISNYSWG</sequence>
<feature type="chain" id="PRO_5032494652" description="phospholipase A1" evidence="9">
    <location>
        <begin position="25"/>
        <end position="323"/>
    </location>
</feature>
<accession>A0A835CV17</accession>
<dbReference type="EC" id="3.1.1.32" evidence="4"/>
<evidence type="ECO:0000256" key="9">
    <source>
        <dbReference type="SAM" id="SignalP"/>
    </source>
</evidence>
<dbReference type="PANTHER" id="PTHR11610:SF37">
    <property type="entry name" value="GH01208P"/>
    <property type="match status" value="1"/>
</dbReference>
<dbReference type="Gene3D" id="3.40.50.1820">
    <property type="entry name" value="alpha/beta hydrolase"/>
    <property type="match status" value="1"/>
</dbReference>
<evidence type="ECO:0000256" key="7">
    <source>
        <dbReference type="ARBA" id="ARBA00023157"/>
    </source>
</evidence>
<dbReference type="InterPro" id="IPR013818">
    <property type="entry name" value="Lipase"/>
</dbReference>
<evidence type="ECO:0000256" key="4">
    <source>
        <dbReference type="ARBA" id="ARBA00013179"/>
    </source>
</evidence>
<dbReference type="PANTHER" id="PTHR11610">
    <property type="entry name" value="LIPASE"/>
    <property type="match status" value="1"/>
</dbReference>
<evidence type="ECO:0000256" key="5">
    <source>
        <dbReference type="ARBA" id="ARBA00022525"/>
    </source>
</evidence>
<keyword evidence="6" id="KW-0378">Hydrolase</keyword>
<feature type="domain" description="Lipase" evidence="10">
    <location>
        <begin position="90"/>
        <end position="241"/>
    </location>
</feature>
<dbReference type="OrthoDB" id="199913at2759"/>
<evidence type="ECO:0000256" key="6">
    <source>
        <dbReference type="ARBA" id="ARBA00022801"/>
    </source>
</evidence>
<comment type="similarity">
    <text evidence="3 8">Belongs to the AB hydrolase superfamily. Lipase family.</text>
</comment>
<evidence type="ECO:0000313" key="11">
    <source>
        <dbReference type="EMBL" id="KAF7993920.1"/>
    </source>
</evidence>
<evidence type="ECO:0000259" key="10">
    <source>
        <dbReference type="Pfam" id="PF00151"/>
    </source>
</evidence>
<dbReference type="Proteomes" id="UP000639338">
    <property type="component" value="Unassembled WGS sequence"/>
</dbReference>
<name>A0A835CV17_APHGI</name>
<dbReference type="InterPro" id="IPR000734">
    <property type="entry name" value="TAG_lipase"/>
</dbReference>
<comment type="subcellular location">
    <subcellularLocation>
        <location evidence="2">Secreted</location>
    </subcellularLocation>
</comment>
<feature type="signal peptide" evidence="9">
    <location>
        <begin position="1"/>
        <end position="24"/>
    </location>
</feature>
<keyword evidence="7" id="KW-1015">Disulfide bond</keyword>
<dbReference type="InterPro" id="IPR029058">
    <property type="entry name" value="AB_hydrolase_fold"/>
</dbReference>
<gene>
    <name evidence="11" type="ORF">HCN44_011189</name>
</gene>
<keyword evidence="9" id="KW-0732">Signal</keyword>
<comment type="catalytic activity">
    <reaction evidence="1">
        <text>a 1,2-diacyl-sn-glycero-3-phosphocholine + H2O = a 2-acyl-sn-glycero-3-phosphocholine + a fatty acid + H(+)</text>
        <dbReference type="Rhea" id="RHEA:18689"/>
        <dbReference type="ChEBI" id="CHEBI:15377"/>
        <dbReference type="ChEBI" id="CHEBI:15378"/>
        <dbReference type="ChEBI" id="CHEBI:28868"/>
        <dbReference type="ChEBI" id="CHEBI:57643"/>
        <dbReference type="ChEBI" id="CHEBI:57875"/>
        <dbReference type="EC" id="3.1.1.32"/>
    </reaction>
</comment>
<evidence type="ECO:0000256" key="8">
    <source>
        <dbReference type="RuleBase" id="RU004262"/>
    </source>
</evidence>
<dbReference type="AlphaFoldDB" id="A0A835CV17"/>
<dbReference type="SUPFAM" id="SSF53474">
    <property type="entry name" value="alpha/beta-Hydrolases"/>
    <property type="match status" value="1"/>
</dbReference>
<dbReference type="Pfam" id="PF00151">
    <property type="entry name" value="Lipase"/>
    <property type="match status" value="1"/>
</dbReference>
<dbReference type="GO" id="GO:0016042">
    <property type="term" value="P:lipid catabolic process"/>
    <property type="evidence" value="ECO:0007669"/>
    <property type="project" value="TreeGrafter"/>
</dbReference>
<protein>
    <recommendedName>
        <fullName evidence="4">phospholipase A1</fullName>
        <ecNumber evidence="4">3.1.1.32</ecNumber>
    </recommendedName>
</protein>
<dbReference type="GO" id="GO:0005615">
    <property type="term" value="C:extracellular space"/>
    <property type="evidence" value="ECO:0007669"/>
    <property type="project" value="TreeGrafter"/>
</dbReference>
<organism evidence="11 12">
    <name type="scientific">Aphidius gifuensis</name>
    <name type="common">Parasitoid wasp</name>
    <dbReference type="NCBI Taxonomy" id="684658"/>
    <lineage>
        <taxon>Eukaryota</taxon>
        <taxon>Metazoa</taxon>
        <taxon>Ecdysozoa</taxon>
        <taxon>Arthropoda</taxon>
        <taxon>Hexapoda</taxon>
        <taxon>Insecta</taxon>
        <taxon>Pterygota</taxon>
        <taxon>Neoptera</taxon>
        <taxon>Endopterygota</taxon>
        <taxon>Hymenoptera</taxon>
        <taxon>Apocrita</taxon>
        <taxon>Ichneumonoidea</taxon>
        <taxon>Braconidae</taxon>
        <taxon>Aphidiinae</taxon>
        <taxon>Aphidius</taxon>
    </lineage>
</organism>
<dbReference type="GO" id="GO:0008970">
    <property type="term" value="F:phospholipase A1 activity"/>
    <property type="evidence" value="ECO:0007669"/>
    <property type="project" value="UniProtKB-EC"/>
</dbReference>
<evidence type="ECO:0000313" key="12">
    <source>
        <dbReference type="Proteomes" id="UP000639338"/>
    </source>
</evidence>